<dbReference type="GeneID" id="74190060"/>
<dbReference type="InterPro" id="IPR055770">
    <property type="entry name" value="DUF7346"/>
</dbReference>
<reference evidence="1 2" key="1">
    <citation type="journal article" date="2019" name="Nat. Commun.">
        <title>A new type of DNA phosphorothioation-based antiviral system in archaea.</title>
        <authorList>
            <person name="Xiong L."/>
            <person name="Liu S."/>
            <person name="Chen S."/>
            <person name="Xiao Y."/>
            <person name="Zhu B."/>
            <person name="Gao Y."/>
            <person name="Zhang Y."/>
            <person name="Chen B."/>
            <person name="Luo J."/>
            <person name="Deng Z."/>
            <person name="Chen X."/>
            <person name="Wang L."/>
            <person name="Chen S."/>
        </authorList>
    </citation>
    <scope>NUCLEOTIDE SEQUENCE [LARGE SCALE GENOMIC DNA]</scope>
    <source>
        <strain evidence="1 2">CBA1105</strain>
    </source>
</reference>
<dbReference type="KEGG" id="hsn:DV733_15120"/>
<dbReference type="Proteomes" id="UP000296706">
    <property type="component" value="Chromosome"/>
</dbReference>
<dbReference type="STRING" id="1457250.GCA_000755225_01897"/>
<keyword evidence="2" id="KW-1185">Reference proteome</keyword>
<evidence type="ECO:0000313" key="2">
    <source>
        <dbReference type="Proteomes" id="UP000296706"/>
    </source>
</evidence>
<organism evidence="1 2">
    <name type="scientific">Halapricum salinum</name>
    <dbReference type="NCBI Taxonomy" id="1457250"/>
    <lineage>
        <taxon>Archaea</taxon>
        <taxon>Methanobacteriati</taxon>
        <taxon>Methanobacteriota</taxon>
        <taxon>Stenosarchaea group</taxon>
        <taxon>Halobacteria</taxon>
        <taxon>Halobacteriales</taxon>
        <taxon>Haloarculaceae</taxon>
        <taxon>Halapricum</taxon>
    </lineage>
</organism>
<dbReference type="AlphaFoldDB" id="A0A4D6HHI7"/>
<proteinExistence type="predicted"/>
<accession>A0A4D6HHI7</accession>
<dbReference type="RefSeq" id="WP_049992805.1">
    <property type="nucleotide sequence ID" value="NZ_CP031310.1"/>
</dbReference>
<dbReference type="Pfam" id="PF24037">
    <property type="entry name" value="DUF7346"/>
    <property type="match status" value="1"/>
</dbReference>
<protein>
    <submittedName>
        <fullName evidence="1">Uncharacterized protein</fullName>
    </submittedName>
</protein>
<sequence>MRVVTDGDAYFVLQRVLGEDCQLRGVSSGETTTQPCESLSPATAEAALGVVAGSLKDESVTSNQAAALLLELTVDGPTSARELLDRFDVCESDLHGVATELRSAGLLEPTTVYGERGYRATSRIAEQRQDN</sequence>
<evidence type="ECO:0000313" key="1">
    <source>
        <dbReference type="EMBL" id="QCC52482.1"/>
    </source>
</evidence>
<dbReference type="EMBL" id="CP031310">
    <property type="protein sequence ID" value="QCC52482.1"/>
    <property type="molecule type" value="Genomic_DNA"/>
</dbReference>
<name>A0A4D6HHI7_9EURY</name>
<gene>
    <name evidence="1" type="ORF">DV733_15120</name>
</gene>